<gene>
    <name evidence="1" type="ORF">CG716_02195</name>
</gene>
<reference evidence="1 2" key="1">
    <citation type="submission" date="2017-07" db="EMBL/GenBank/DDBJ databases">
        <title>The new phylogeny of genus Mycobacterium.</title>
        <authorList>
            <person name="Tortoli E."/>
            <person name="Trovato A."/>
            <person name="Cirillo D.M."/>
        </authorList>
    </citation>
    <scope>NUCLEOTIDE SEQUENCE [LARGE SCALE GENOMIC DNA]</scope>
    <source>
        <strain evidence="1 2">ATCC 33027</strain>
    </source>
</reference>
<dbReference type="SUPFAM" id="SSF51971">
    <property type="entry name" value="Nucleotide-binding domain"/>
    <property type="match status" value="1"/>
</dbReference>
<name>A0A255DRX1_9MYCO</name>
<dbReference type="GO" id="GO:0050660">
    <property type="term" value="F:flavin adenine dinucleotide binding"/>
    <property type="evidence" value="ECO:0007669"/>
    <property type="project" value="TreeGrafter"/>
</dbReference>
<protein>
    <recommendedName>
        <fullName evidence="3">FAD-dependent oxidoreductase</fullName>
    </recommendedName>
</protein>
<dbReference type="EMBL" id="NOZR01000002">
    <property type="protein sequence ID" value="OYN82116.1"/>
    <property type="molecule type" value="Genomic_DNA"/>
</dbReference>
<evidence type="ECO:0000313" key="1">
    <source>
        <dbReference type="EMBL" id="OYN82116.1"/>
    </source>
</evidence>
<evidence type="ECO:0000313" key="2">
    <source>
        <dbReference type="Proteomes" id="UP000216063"/>
    </source>
</evidence>
<organism evidence="1 2">
    <name type="scientific">Mycolicibacterium sphagni</name>
    <dbReference type="NCBI Taxonomy" id="1786"/>
    <lineage>
        <taxon>Bacteria</taxon>
        <taxon>Bacillati</taxon>
        <taxon>Actinomycetota</taxon>
        <taxon>Actinomycetes</taxon>
        <taxon>Mycobacteriales</taxon>
        <taxon>Mycobacteriaceae</taxon>
        <taxon>Mycolicibacterium</taxon>
    </lineage>
</organism>
<dbReference type="Pfam" id="PF13450">
    <property type="entry name" value="NAD_binding_8"/>
    <property type="match status" value="1"/>
</dbReference>
<dbReference type="Proteomes" id="UP000216063">
    <property type="component" value="Unassembled WGS sequence"/>
</dbReference>
<dbReference type="InterPro" id="IPR036188">
    <property type="entry name" value="FAD/NAD-bd_sf"/>
</dbReference>
<proteinExistence type="predicted"/>
<dbReference type="PANTHER" id="PTHR21197">
    <property type="entry name" value="UDP-GALACTOPYRANOSE MUTASE"/>
    <property type="match status" value="1"/>
</dbReference>
<accession>A0A255DRX1</accession>
<dbReference type="Gene3D" id="3.50.50.60">
    <property type="entry name" value="FAD/NAD(P)-binding domain"/>
    <property type="match status" value="1"/>
</dbReference>
<dbReference type="PRINTS" id="PR00419">
    <property type="entry name" value="ADXRDTASE"/>
</dbReference>
<dbReference type="GO" id="GO:0008767">
    <property type="term" value="F:UDP-galactopyranose mutase activity"/>
    <property type="evidence" value="ECO:0007669"/>
    <property type="project" value="TreeGrafter"/>
</dbReference>
<dbReference type="AlphaFoldDB" id="A0A255DRX1"/>
<dbReference type="GO" id="GO:0005829">
    <property type="term" value="C:cytosol"/>
    <property type="evidence" value="ECO:0007669"/>
    <property type="project" value="TreeGrafter"/>
</dbReference>
<dbReference type="OrthoDB" id="337830at2"/>
<dbReference type="PANTHER" id="PTHR21197:SF0">
    <property type="entry name" value="UDP-GALACTOPYRANOSE MUTASE"/>
    <property type="match status" value="1"/>
</dbReference>
<comment type="caution">
    <text evidence="1">The sequence shown here is derived from an EMBL/GenBank/DDBJ whole genome shotgun (WGS) entry which is preliminary data.</text>
</comment>
<evidence type="ECO:0008006" key="3">
    <source>
        <dbReference type="Google" id="ProtNLM"/>
    </source>
</evidence>
<sequence>MSPLWQTPQPSASEYDWTDRAPVIASEFDGDAHLAVDVLIIGAGPTGLTAADACVSAGASVALVERTARVGGLARSATVAGNDIDLGGHRLLSTTPKQRQVWLDFADRLGDIPMSDIGRRSGILRDGYVVAYPFEWRQFRDSVPWPVRARSAASLVAHWAKAPTGRDDRTLDDWVKNRYGPFLAETFMAPHARKVFGIDPRDIPAAWASQRILSPRFGSVIAMALPRPGRSPRPTEVVDRFLYPQGGVGVLWSGLAESLGEQVNWLFDSRVTSITKPARGRFSVVVSGPDGNIEVSCRRIISTGRPEDLAMSLGLDKLAAAVAQRSGRRDLVVGVVHVRDSPASWRGYQWLYTHDTGIRAHRFNNYGEWTSLHCPVGLIGLEYTVPTGQTFDVAAQALKDMSILLPGGVVDFLGSEVATDAYSNFDATADQLDRLDQALRSFGDGIISTGRQGAGIYINLDQAMRLGARVAALPCRYAGVVGREDYSPYQEKAG</sequence>
<keyword evidence="2" id="KW-1185">Reference proteome</keyword>